<organism evidence="3 4">
    <name type="scientific">Paenochrobactrum gallinarii</name>
    <dbReference type="NCBI Taxonomy" id="643673"/>
    <lineage>
        <taxon>Bacteria</taxon>
        <taxon>Pseudomonadati</taxon>
        <taxon>Pseudomonadota</taxon>
        <taxon>Alphaproteobacteria</taxon>
        <taxon>Hyphomicrobiales</taxon>
        <taxon>Brucellaceae</taxon>
        <taxon>Paenochrobactrum</taxon>
    </lineage>
</organism>
<evidence type="ECO:0000256" key="1">
    <source>
        <dbReference type="SAM" id="MobiDB-lite"/>
    </source>
</evidence>
<dbReference type="InterPro" id="IPR005079">
    <property type="entry name" value="Peptidase_C45_hydrolase"/>
</dbReference>
<dbReference type="Pfam" id="PF03417">
    <property type="entry name" value="AAT"/>
    <property type="match status" value="1"/>
</dbReference>
<proteinExistence type="predicted"/>
<dbReference type="InterPro" id="IPR047794">
    <property type="entry name" value="C45_proenzyme-like"/>
</dbReference>
<dbReference type="GO" id="GO:0016787">
    <property type="term" value="F:hydrolase activity"/>
    <property type="evidence" value="ECO:0007669"/>
    <property type="project" value="UniProtKB-KW"/>
</dbReference>
<evidence type="ECO:0000259" key="2">
    <source>
        <dbReference type="Pfam" id="PF03417"/>
    </source>
</evidence>
<dbReference type="SUPFAM" id="SSF56235">
    <property type="entry name" value="N-terminal nucleophile aminohydrolases (Ntn hydrolases)"/>
    <property type="match status" value="1"/>
</dbReference>
<dbReference type="InterPro" id="IPR047801">
    <property type="entry name" value="Peptidase_C45"/>
</dbReference>
<dbReference type="PANTHER" id="PTHR34180">
    <property type="entry name" value="PEPTIDASE C45"/>
    <property type="match status" value="1"/>
</dbReference>
<accession>A0A841LZI4</accession>
<sequence length="371" mass="40981">MFQQRDPVSLSGSAFERGLQQQKRNPNTVQAVRDATLQRVHQARAEGLLDSAGEVYLQAQRQFAKMHDPQSLKELKGIAQGFGLEENLLFEHLHLAVLRDHKRCGGIDQDGCSAWAVNNSAQGPLVVKNRDFAGSHTAIQRVFSHQGDDIKTGSVLCIGSLGSPGAYSSGMNASGLALVDTQVGSRDHGIGWLRYFLMTRLLAQCHTVDEAITFIRTRTHAGGGTLVMADINGTVAAVELGHRHISIETAPRAWRSNHFISEKLHQQTYPTDGDSISKSSLERFAVLKNRIPDGDWSIEQAIALMKSHKDTEIYGSLCQHPEGHGSLTISSAIYDVKRRELYFSGPNPCISPWYHYALNGHSQKHLTVRER</sequence>
<comment type="caution">
    <text evidence="3">The sequence shown here is derived from an EMBL/GenBank/DDBJ whole genome shotgun (WGS) entry which is preliminary data.</text>
</comment>
<dbReference type="RefSeq" id="WP_184223759.1">
    <property type="nucleotide sequence ID" value="NZ_JACIIU010000014.1"/>
</dbReference>
<gene>
    <name evidence="3" type="ORF">FHS77_002499</name>
</gene>
<name>A0A841LZI4_9HYPH</name>
<evidence type="ECO:0000313" key="3">
    <source>
        <dbReference type="EMBL" id="MBB6261932.1"/>
    </source>
</evidence>
<dbReference type="InterPro" id="IPR029055">
    <property type="entry name" value="Ntn_hydrolases_N"/>
</dbReference>
<feature type="region of interest" description="Disordered" evidence="1">
    <location>
        <begin position="1"/>
        <end position="27"/>
    </location>
</feature>
<dbReference type="PANTHER" id="PTHR34180:SF1">
    <property type="entry name" value="BETA-ALANYL-DOPAMINE_CARCININE HYDROLASE"/>
    <property type="match status" value="1"/>
</dbReference>
<protein>
    <submittedName>
        <fullName evidence="3">Putative choloylglycine hydrolase</fullName>
    </submittedName>
</protein>
<keyword evidence="4" id="KW-1185">Reference proteome</keyword>
<feature type="domain" description="Peptidase C45 hydrolase" evidence="2">
    <location>
        <begin position="122"/>
        <end position="347"/>
    </location>
</feature>
<reference evidence="3 4" key="1">
    <citation type="submission" date="2020-08" db="EMBL/GenBank/DDBJ databases">
        <title>Genomic Encyclopedia of Type Strains, Phase IV (KMG-IV): sequencing the most valuable type-strain genomes for metagenomic binning, comparative biology and taxonomic classification.</title>
        <authorList>
            <person name="Goeker M."/>
        </authorList>
    </citation>
    <scope>NUCLEOTIDE SEQUENCE [LARGE SCALE GENOMIC DNA]</scope>
    <source>
        <strain evidence="3 4">DSM 22336</strain>
    </source>
</reference>
<evidence type="ECO:0000313" key="4">
    <source>
        <dbReference type="Proteomes" id="UP000555393"/>
    </source>
</evidence>
<keyword evidence="3" id="KW-0378">Hydrolase</keyword>
<dbReference type="AlphaFoldDB" id="A0A841LZI4"/>
<dbReference type="Gene3D" id="3.60.60.10">
    <property type="entry name" value="Penicillin V Acylase, Chain A"/>
    <property type="match status" value="1"/>
</dbReference>
<dbReference type="EMBL" id="JACIIU010000014">
    <property type="protein sequence ID" value="MBB6261932.1"/>
    <property type="molecule type" value="Genomic_DNA"/>
</dbReference>
<dbReference type="Proteomes" id="UP000555393">
    <property type="component" value="Unassembled WGS sequence"/>
</dbReference>
<dbReference type="NCBIfam" id="NF040521">
    <property type="entry name" value="C45_proenzyme"/>
    <property type="match status" value="1"/>
</dbReference>